<dbReference type="InterPro" id="IPR018078">
    <property type="entry name" value="DNA-binding_RecF_CS"/>
</dbReference>
<dbReference type="SUPFAM" id="SSF52540">
    <property type="entry name" value="P-loop containing nucleoside triphosphate hydrolases"/>
    <property type="match status" value="1"/>
</dbReference>
<feature type="binding site" evidence="9">
    <location>
        <begin position="30"/>
        <end position="37"/>
    </location>
    <ligand>
        <name>ATP</name>
        <dbReference type="ChEBI" id="CHEBI:30616"/>
    </ligand>
</feature>
<keyword evidence="9 10" id="KW-0742">SOS response</keyword>
<keyword evidence="4 9" id="KW-0963">Cytoplasm</keyword>
<dbReference type="Gene3D" id="3.40.50.300">
    <property type="entry name" value="P-loop containing nucleotide triphosphate hydrolases"/>
    <property type="match status" value="1"/>
</dbReference>
<dbReference type="HAMAP" id="MF_00365">
    <property type="entry name" value="RecF"/>
    <property type="match status" value="1"/>
</dbReference>
<keyword evidence="7 9" id="KW-0067">ATP-binding</keyword>
<evidence type="ECO:0000256" key="4">
    <source>
        <dbReference type="ARBA" id="ARBA00022490"/>
    </source>
</evidence>
<evidence type="ECO:0000256" key="2">
    <source>
        <dbReference type="ARBA" id="ARBA00008016"/>
    </source>
</evidence>
<keyword evidence="5 9" id="KW-0235">DNA replication</keyword>
<dbReference type="PANTHER" id="PTHR32182">
    <property type="entry name" value="DNA REPLICATION AND REPAIR PROTEIN RECF"/>
    <property type="match status" value="1"/>
</dbReference>
<dbReference type="EMBL" id="JBHLZN010000002">
    <property type="protein sequence ID" value="MFB9886091.1"/>
    <property type="molecule type" value="Genomic_DNA"/>
</dbReference>
<keyword evidence="13" id="KW-1185">Reference proteome</keyword>
<evidence type="ECO:0000313" key="12">
    <source>
        <dbReference type="EMBL" id="MFB9886091.1"/>
    </source>
</evidence>
<dbReference type="PROSITE" id="PS00617">
    <property type="entry name" value="RECF_1"/>
    <property type="match status" value="1"/>
</dbReference>
<dbReference type="NCBIfam" id="TIGR00611">
    <property type="entry name" value="recf"/>
    <property type="match status" value="1"/>
</dbReference>
<feature type="domain" description="RecF/RecN/SMC N-terminal" evidence="11">
    <location>
        <begin position="3"/>
        <end position="351"/>
    </location>
</feature>
<sequence length="362" mass="41253">MQLTRLDIHQVRNIEHASLHLAAGVNLFLGQNGSGKTSVLEAIHLLGLGRSFRSHKIRTVVRHEQPRCTLYAELQRPQSPKLALGVERSLDGEMRLRIGNQQGCSLAELARTLPLQLINPDAFRLLEGGPSERRQFLDWGVFHYQSEFLQAWQRYQRALKQRNSLLKYAKIDPLMRAPWEHELCQQAEQIHRWRQAYLTLLTPLFQRYLTALTQVDDIKIHYYCGWDAKRSLEEVLVEGLARDQEQGFTQAGPHRADLRIKLGGRLAADILSRGQQKLVVSALKLAQGQVLRAQGEQAPLYLIDDLPAELDAQHRQAFCALLQELGSQIFITSVEAAPLASCWLADTELKQFHVEQGQIRED</sequence>
<name>A0ABV5Z9Y7_9GAMM</name>
<comment type="caution">
    <text evidence="12">The sequence shown here is derived from an EMBL/GenBank/DDBJ whole genome shotgun (WGS) entry which is preliminary data.</text>
</comment>
<dbReference type="InterPro" id="IPR042174">
    <property type="entry name" value="RecF_2"/>
</dbReference>
<accession>A0ABV5Z9Y7</accession>
<keyword evidence="8 9" id="KW-0238">DNA-binding</keyword>
<comment type="subcellular location">
    <subcellularLocation>
        <location evidence="1 9 10">Cytoplasm</location>
    </subcellularLocation>
</comment>
<evidence type="ECO:0000256" key="7">
    <source>
        <dbReference type="ARBA" id="ARBA00022840"/>
    </source>
</evidence>
<dbReference type="RefSeq" id="WP_027311587.1">
    <property type="nucleotide sequence ID" value="NZ_JBHLZN010000002.1"/>
</dbReference>
<evidence type="ECO:0000259" key="11">
    <source>
        <dbReference type="Pfam" id="PF02463"/>
    </source>
</evidence>
<comment type="similarity">
    <text evidence="2 9 10">Belongs to the RecF family.</text>
</comment>
<evidence type="ECO:0000313" key="13">
    <source>
        <dbReference type="Proteomes" id="UP001589628"/>
    </source>
</evidence>
<organism evidence="12 13">
    <name type="scientific">Balneatrix alpica</name>
    <dbReference type="NCBI Taxonomy" id="75684"/>
    <lineage>
        <taxon>Bacteria</taxon>
        <taxon>Pseudomonadati</taxon>
        <taxon>Pseudomonadota</taxon>
        <taxon>Gammaproteobacteria</taxon>
        <taxon>Oceanospirillales</taxon>
        <taxon>Balneatrichaceae</taxon>
        <taxon>Balneatrix</taxon>
    </lineage>
</organism>
<dbReference type="InterPro" id="IPR027417">
    <property type="entry name" value="P-loop_NTPase"/>
</dbReference>
<keyword evidence="6 9" id="KW-0547">Nucleotide-binding</keyword>
<keyword evidence="9 10" id="KW-0234">DNA repair</keyword>
<evidence type="ECO:0000256" key="10">
    <source>
        <dbReference type="RuleBase" id="RU000578"/>
    </source>
</evidence>
<reference evidence="12 13" key="1">
    <citation type="submission" date="2024-09" db="EMBL/GenBank/DDBJ databases">
        <authorList>
            <person name="Sun Q."/>
            <person name="Mori K."/>
        </authorList>
    </citation>
    <scope>NUCLEOTIDE SEQUENCE [LARGE SCALE GENOMIC DNA]</scope>
    <source>
        <strain evidence="12 13">ATCC 51285</strain>
    </source>
</reference>
<dbReference type="Proteomes" id="UP001589628">
    <property type="component" value="Unassembled WGS sequence"/>
</dbReference>
<evidence type="ECO:0000256" key="1">
    <source>
        <dbReference type="ARBA" id="ARBA00004496"/>
    </source>
</evidence>
<evidence type="ECO:0000256" key="3">
    <source>
        <dbReference type="ARBA" id="ARBA00020170"/>
    </source>
</evidence>
<dbReference type="InterPro" id="IPR001238">
    <property type="entry name" value="DNA-binding_RecF"/>
</dbReference>
<evidence type="ECO:0000256" key="8">
    <source>
        <dbReference type="ARBA" id="ARBA00023125"/>
    </source>
</evidence>
<comment type="function">
    <text evidence="9 10">The RecF protein is involved in DNA metabolism; it is required for DNA replication and normal SOS inducibility. RecF binds preferentially to single-stranded, linear DNA. It also seems to bind ATP.</text>
</comment>
<evidence type="ECO:0000256" key="5">
    <source>
        <dbReference type="ARBA" id="ARBA00022705"/>
    </source>
</evidence>
<evidence type="ECO:0000256" key="6">
    <source>
        <dbReference type="ARBA" id="ARBA00022741"/>
    </source>
</evidence>
<dbReference type="PROSITE" id="PS00618">
    <property type="entry name" value="RECF_2"/>
    <property type="match status" value="1"/>
</dbReference>
<dbReference type="InterPro" id="IPR003395">
    <property type="entry name" value="RecF/RecN/SMC_N"/>
</dbReference>
<protein>
    <recommendedName>
        <fullName evidence="3 9">DNA replication and repair protein RecF</fullName>
    </recommendedName>
</protein>
<keyword evidence="9 10" id="KW-0227">DNA damage</keyword>
<dbReference type="Gene3D" id="1.20.1050.90">
    <property type="entry name" value="RecF/RecN/SMC, N-terminal domain"/>
    <property type="match status" value="1"/>
</dbReference>
<dbReference type="Pfam" id="PF02463">
    <property type="entry name" value="SMC_N"/>
    <property type="match status" value="1"/>
</dbReference>
<proteinExistence type="inferred from homology"/>
<evidence type="ECO:0000256" key="9">
    <source>
        <dbReference type="HAMAP-Rule" id="MF_00365"/>
    </source>
</evidence>
<gene>
    <name evidence="9 12" type="primary">recF</name>
    <name evidence="12" type="ORF">ACFFLH_06690</name>
</gene>
<dbReference type="PANTHER" id="PTHR32182:SF0">
    <property type="entry name" value="DNA REPLICATION AND REPAIR PROTEIN RECF"/>
    <property type="match status" value="1"/>
</dbReference>